<comment type="similarity">
    <text evidence="5">Belongs to the YciB family.</text>
</comment>
<evidence type="ECO:0000313" key="7">
    <source>
        <dbReference type="Proteomes" id="UP000193396"/>
    </source>
</evidence>
<comment type="subcellular location">
    <subcellularLocation>
        <location evidence="5">Cell inner membrane</location>
        <topology evidence="5">Multi-pass membrane protein</topology>
    </subcellularLocation>
</comment>
<dbReference type="EMBL" id="JFKB01000004">
    <property type="protein sequence ID" value="OSQ48674.1"/>
    <property type="molecule type" value="Genomic_DNA"/>
</dbReference>
<dbReference type="PANTHER" id="PTHR36917">
    <property type="entry name" value="INTRACELLULAR SEPTATION PROTEIN A-RELATED"/>
    <property type="match status" value="1"/>
</dbReference>
<keyword evidence="2 5" id="KW-0812">Transmembrane</keyword>
<dbReference type="InterPro" id="IPR006008">
    <property type="entry name" value="YciB"/>
</dbReference>
<evidence type="ECO:0000256" key="3">
    <source>
        <dbReference type="ARBA" id="ARBA00022989"/>
    </source>
</evidence>
<reference evidence="6 7" key="1">
    <citation type="submission" date="2014-03" db="EMBL/GenBank/DDBJ databases">
        <title>The draft genome sequence of Thalassospira alkalitolerans JCM 18968.</title>
        <authorList>
            <person name="Lai Q."/>
            <person name="Shao Z."/>
        </authorList>
    </citation>
    <scope>NUCLEOTIDE SEQUENCE [LARGE SCALE GENOMIC DNA]</scope>
    <source>
        <strain evidence="6 7">JCM 18968</strain>
    </source>
</reference>
<comment type="caution">
    <text evidence="6">The sequence shown here is derived from an EMBL/GenBank/DDBJ whole genome shotgun (WGS) entry which is preliminary data.</text>
</comment>
<dbReference type="GO" id="GO:0005886">
    <property type="term" value="C:plasma membrane"/>
    <property type="evidence" value="ECO:0007669"/>
    <property type="project" value="UniProtKB-SubCell"/>
</dbReference>
<feature type="transmembrane region" description="Helical" evidence="5">
    <location>
        <begin position="164"/>
        <end position="185"/>
    </location>
</feature>
<name>A0A1Y2LCQ0_9PROT</name>
<dbReference type="Proteomes" id="UP000193396">
    <property type="component" value="Unassembled WGS sequence"/>
</dbReference>
<keyword evidence="1 5" id="KW-1003">Cell membrane</keyword>
<evidence type="ECO:0000256" key="1">
    <source>
        <dbReference type="ARBA" id="ARBA00022475"/>
    </source>
</evidence>
<dbReference type="STRING" id="1293890.TALK_06935"/>
<comment type="function">
    <text evidence="5">Plays a role in cell envelope biogenesis, maintenance of cell envelope integrity and membrane homeostasis.</text>
</comment>
<proteinExistence type="inferred from homology"/>
<feature type="transmembrane region" description="Helical" evidence="5">
    <location>
        <begin position="136"/>
        <end position="152"/>
    </location>
</feature>
<accession>A0A1Y2LCQ0</accession>
<keyword evidence="7" id="KW-1185">Reference proteome</keyword>
<keyword evidence="3 5" id="KW-1133">Transmembrane helix</keyword>
<gene>
    <name evidence="5" type="primary">yciB</name>
    <name evidence="6" type="ORF">TALK_06935</name>
</gene>
<evidence type="ECO:0000256" key="4">
    <source>
        <dbReference type="ARBA" id="ARBA00023136"/>
    </source>
</evidence>
<sequence>MNKIFHFTKRPMNQFTKLALEMGPLILFFTINATTNNLMTATATFVAATVVALVVSFVIARTIPVMPLIGGAFVIVFGGLTLYLDNDLFIKIKPTIVNLLFASILFGGLLAGKLFLKLVLESAFKATDEGWRILTWRWSLFFVVLAVVNEIVWRNFSTDTWVAFKVWGIMPLTMLFGMAQVPILMKHQLPEEEGGSTAA</sequence>
<keyword evidence="5" id="KW-0997">Cell inner membrane</keyword>
<organism evidence="6 7">
    <name type="scientific">Thalassospira alkalitolerans</name>
    <dbReference type="NCBI Taxonomy" id="1293890"/>
    <lineage>
        <taxon>Bacteria</taxon>
        <taxon>Pseudomonadati</taxon>
        <taxon>Pseudomonadota</taxon>
        <taxon>Alphaproteobacteria</taxon>
        <taxon>Rhodospirillales</taxon>
        <taxon>Thalassospiraceae</taxon>
        <taxon>Thalassospira</taxon>
    </lineage>
</organism>
<feature type="transmembrane region" description="Helical" evidence="5">
    <location>
        <begin position="96"/>
        <end position="116"/>
    </location>
</feature>
<dbReference type="AlphaFoldDB" id="A0A1Y2LCQ0"/>
<dbReference type="PANTHER" id="PTHR36917:SF1">
    <property type="entry name" value="INNER MEMBRANE-SPANNING PROTEIN YCIB"/>
    <property type="match status" value="1"/>
</dbReference>
<feature type="transmembrane region" description="Helical" evidence="5">
    <location>
        <begin position="38"/>
        <end position="59"/>
    </location>
</feature>
<protein>
    <recommendedName>
        <fullName evidence="5">Inner membrane-spanning protein YciB</fullName>
    </recommendedName>
</protein>
<dbReference type="NCBIfam" id="NF001323">
    <property type="entry name" value="PRK00259.1-1"/>
    <property type="match status" value="1"/>
</dbReference>
<evidence type="ECO:0000313" key="6">
    <source>
        <dbReference type="EMBL" id="OSQ48674.1"/>
    </source>
</evidence>
<evidence type="ECO:0000256" key="2">
    <source>
        <dbReference type="ARBA" id="ARBA00022692"/>
    </source>
</evidence>
<keyword evidence="4 5" id="KW-0472">Membrane</keyword>
<dbReference type="HAMAP" id="MF_00189">
    <property type="entry name" value="YciB"/>
    <property type="match status" value="1"/>
</dbReference>
<dbReference type="Pfam" id="PF04279">
    <property type="entry name" value="IspA"/>
    <property type="match status" value="1"/>
</dbReference>
<feature type="transmembrane region" description="Helical" evidence="5">
    <location>
        <begin position="65"/>
        <end position="84"/>
    </location>
</feature>
<evidence type="ECO:0000256" key="5">
    <source>
        <dbReference type="HAMAP-Rule" id="MF_00189"/>
    </source>
</evidence>
<dbReference type="NCBIfam" id="TIGR00997">
    <property type="entry name" value="ispZ"/>
    <property type="match status" value="1"/>
</dbReference>